<dbReference type="GO" id="GO:0003677">
    <property type="term" value="F:DNA binding"/>
    <property type="evidence" value="ECO:0007669"/>
    <property type="project" value="UniProtKB-UniRule"/>
</dbReference>
<dbReference type="RefSeq" id="WP_104434772.1">
    <property type="nucleotide sequence ID" value="NZ_PTJD01000014.1"/>
</dbReference>
<dbReference type="EMBL" id="PTJD01000014">
    <property type="protein sequence ID" value="PPK92517.1"/>
    <property type="molecule type" value="Genomic_DNA"/>
</dbReference>
<dbReference type="GO" id="GO:0006310">
    <property type="term" value="P:DNA recombination"/>
    <property type="evidence" value="ECO:0007669"/>
    <property type="project" value="UniProtKB-KW"/>
</dbReference>
<dbReference type="InterPro" id="IPR011010">
    <property type="entry name" value="DNA_brk_join_enz"/>
</dbReference>
<dbReference type="Gene3D" id="1.10.443.10">
    <property type="entry name" value="Intergrase catalytic core"/>
    <property type="match status" value="1"/>
</dbReference>
<dbReference type="SUPFAM" id="SSF56349">
    <property type="entry name" value="DNA breaking-rejoining enzymes"/>
    <property type="match status" value="1"/>
</dbReference>
<feature type="domain" description="Core-binding (CB)" evidence="7">
    <location>
        <begin position="67"/>
        <end position="150"/>
    </location>
</feature>
<keyword evidence="1" id="KW-0229">DNA integration</keyword>
<accession>A0A2S6IE99</accession>
<dbReference type="Pfam" id="PF14659">
    <property type="entry name" value="Phage_int_SAM_3"/>
    <property type="match status" value="1"/>
</dbReference>
<dbReference type="InterPro" id="IPR013762">
    <property type="entry name" value="Integrase-like_cat_sf"/>
</dbReference>
<evidence type="ECO:0000313" key="8">
    <source>
        <dbReference type="EMBL" id="PPK92517.1"/>
    </source>
</evidence>
<dbReference type="InterPro" id="IPR010998">
    <property type="entry name" value="Integrase_recombinase_N"/>
</dbReference>
<proteinExistence type="predicted"/>
<evidence type="ECO:0000259" key="7">
    <source>
        <dbReference type="PROSITE" id="PS51900"/>
    </source>
</evidence>
<gene>
    <name evidence="8" type="ORF">CLV92_114118</name>
</gene>
<dbReference type="OrthoDB" id="3175606at2"/>
<keyword evidence="3" id="KW-0233">DNA recombination</keyword>
<dbReference type="AlphaFoldDB" id="A0A2S6IE99"/>
<evidence type="ECO:0000256" key="5">
    <source>
        <dbReference type="SAM" id="MobiDB-lite"/>
    </source>
</evidence>
<dbReference type="PANTHER" id="PTHR30349:SF91">
    <property type="entry name" value="INTA PROTEIN"/>
    <property type="match status" value="1"/>
</dbReference>
<dbReference type="GO" id="GO:0015074">
    <property type="term" value="P:DNA integration"/>
    <property type="evidence" value="ECO:0007669"/>
    <property type="project" value="UniProtKB-KW"/>
</dbReference>
<evidence type="ECO:0000313" key="9">
    <source>
        <dbReference type="Proteomes" id="UP000239485"/>
    </source>
</evidence>
<reference evidence="8 9" key="1">
    <citation type="submission" date="2018-02" db="EMBL/GenBank/DDBJ databases">
        <title>Genomic Encyclopedia of Archaeal and Bacterial Type Strains, Phase II (KMG-II): from individual species to whole genera.</title>
        <authorList>
            <person name="Goeker M."/>
        </authorList>
    </citation>
    <scope>NUCLEOTIDE SEQUENCE [LARGE SCALE GENOMIC DNA]</scope>
    <source>
        <strain evidence="8 9">DSM 22857</strain>
    </source>
</reference>
<evidence type="ECO:0000259" key="6">
    <source>
        <dbReference type="PROSITE" id="PS51898"/>
    </source>
</evidence>
<dbReference type="Proteomes" id="UP000239485">
    <property type="component" value="Unassembled WGS sequence"/>
</dbReference>
<keyword evidence="9" id="KW-1185">Reference proteome</keyword>
<evidence type="ECO:0000256" key="3">
    <source>
        <dbReference type="ARBA" id="ARBA00023172"/>
    </source>
</evidence>
<comment type="caution">
    <text evidence="8">The sequence shown here is derived from an EMBL/GenBank/DDBJ whole genome shotgun (WGS) entry which is preliminary data.</text>
</comment>
<dbReference type="InterPro" id="IPR002104">
    <property type="entry name" value="Integrase_catalytic"/>
</dbReference>
<feature type="domain" description="Tyr recombinase" evidence="6">
    <location>
        <begin position="171"/>
        <end position="268"/>
    </location>
</feature>
<name>A0A2S6IE99_9ACTN</name>
<evidence type="ECO:0000256" key="1">
    <source>
        <dbReference type="ARBA" id="ARBA00022908"/>
    </source>
</evidence>
<dbReference type="Gene3D" id="1.10.150.130">
    <property type="match status" value="1"/>
</dbReference>
<dbReference type="InterPro" id="IPR004107">
    <property type="entry name" value="Integrase_SAM-like_N"/>
</dbReference>
<protein>
    <submittedName>
        <fullName evidence="8">Integrase-like protein</fullName>
    </submittedName>
</protein>
<dbReference type="PANTHER" id="PTHR30349">
    <property type="entry name" value="PHAGE INTEGRASE-RELATED"/>
    <property type="match status" value="1"/>
</dbReference>
<dbReference type="PROSITE" id="PS51900">
    <property type="entry name" value="CB"/>
    <property type="match status" value="1"/>
</dbReference>
<dbReference type="InterPro" id="IPR044068">
    <property type="entry name" value="CB"/>
</dbReference>
<keyword evidence="2 4" id="KW-0238">DNA-binding</keyword>
<sequence>MSKRANGEGTVYQRKDGRWEAAIYVPVEGGGRRRRSLYGKTRREVMEKLREAASRMDRGLPAVDSSTRMDAYLSHWLQDVARPNLRAKTVEGYEAAIRRHLTPAIGSRQLKALAPADVRSLLAGMSARGLSPRTVQFAHSVLRSALSQAVRDELVHRNVASLVRPPRQQRRDATYLTVDDARKLLQAARGDRLEALYIAAVMLGLRRGELLGLPWRHVNLEAASLRVGQTVQRIAGQLVIEEPKSRSSASGVHESGVRPARLTGVADA</sequence>
<dbReference type="PROSITE" id="PS51898">
    <property type="entry name" value="TYR_RECOMBINASE"/>
    <property type="match status" value="1"/>
</dbReference>
<dbReference type="InterPro" id="IPR050090">
    <property type="entry name" value="Tyrosine_recombinase_XerCD"/>
</dbReference>
<evidence type="ECO:0000256" key="2">
    <source>
        <dbReference type="ARBA" id="ARBA00023125"/>
    </source>
</evidence>
<organism evidence="8 9">
    <name type="scientific">Kineococcus xinjiangensis</name>
    <dbReference type="NCBI Taxonomy" id="512762"/>
    <lineage>
        <taxon>Bacteria</taxon>
        <taxon>Bacillati</taxon>
        <taxon>Actinomycetota</taxon>
        <taxon>Actinomycetes</taxon>
        <taxon>Kineosporiales</taxon>
        <taxon>Kineosporiaceae</taxon>
        <taxon>Kineococcus</taxon>
    </lineage>
</organism>
<feature type="region of interest" description="Disordered" evidence="5">
    <location>
        <begin position="245"/>
        <end position="268"/>
    </location>
</feature>
<evidence type="ECO:0000256" key="4">
    <source>
        <dbReference type="PROSITE-ProRule" id="PRU01248"/>
    </source>
</evidence>